<keyword evidence="2" id="KW-1185">Reference proteome</keyword>
<dbReference type="PANTHER" id="PTHR34213">
    <property type="entry name" value="NUCLEAR TRANSPORT FACTOR 2 (NTF2) FAMILY PROTEIN"/>
    <property type="match status" value="1"/>
</dbReference>
<dbReference type="OrthoDB" id="2400485at2759"/>
<evidence type="ECO:0000313" key="2">
    <source>
        <dbReference type="Proteomes" id="UP000193685"/>
    </source>
</evidence>
<reference evidence="1 2" key="1">
    <citation type="submission" date="2016-07" db="EMBL/GenBank/DDBJ databases">
        <title>Pervasive Adenine N6-methylation of Active Genes in Fungi.</title>
        <authorList>
            <consortium name="DOE Joint Genome Institute"/>
            <person name="Mondo S.J."/>
            <person name="Dannebaum R.O."/>
            <person name="Kuo R.C."/>
            <person name="Labutti K."/>
            <person name="Haridas S."/>
            <person name="Kuo A."/>
            <person name="Salamov A."/>
            <person name="Ahrendt S.R."/>
            <person name="Lipzen A."/>
            <person name="Sullivan W."/>
            <person name="Andreopoulos W.B."/>
            <person name="Clum A."/>
            <person name="Lindquist E."/>
            <person name="Daum C."/>
            <person name="Ramamoorthy G.K."/>
            <person name="Gryganskyi A."/>
            <person name="Culley D."/>
            <person name="Magnuson J.K."/>
            <person name="James T.Y."/>
            <person name="O'Malley M.A."/>
            <person name="Stajich J.E."/>
            <person name="Spatafora J.W."/>
            <person name="Visel A."/>
            <person name="Grigoriev I.V."/>
        </authorList>
    </citation>
    <scope>NUCLEOTIDE SEQUENCE [LARGE SCALE GENOMIC DNA]</scope>
    <source>
        <strain evidence="1 2">12-1054</strain>
    </source>
</reference>
<evidence type="ECO:0008006" key="3">
    <source>
        <dbReference type="Google" id="ProtNLM"/>
    </source>
</evidence>
<dbReference type="EMBL" id="MCFI01000012">
    <property type="protein sequence ID" value="ORY81015.1"/>
    <property type="molecule type" value="Genomic_DNA"/>
</dbReference>
<dbReference type="OMA" id="WWDKKPI"/>
<dbReference type="Gene3D" id="3.10.450.50">
    <property type="match status" value="1"/>
</dbReference>
<dbReference type="GeneID" id="63787183"/>
<name>A0A1Y2FDU1_PROLT</name>
<accession>A0A1Y2FDU1</accession>
<gene>
    <name evidence="1" type="ORF">BCR37DRAFT_388031</name>
</gene>
<dbReference type="RefSeq" id="XP_040724660.1">
    <property type="nucleotide sequence ID" value="XM_040870584.1"/>
</dbReference>
<dbReference type="InterPro" id="IPR032710">
    <property type="entry name" value="NTF2-like_dom_sf"/>
</dbReference>
<dbReference type="Proteomes" id="UP000193685">
    <property type="component" value="Unassembled WGS sequence"/>
</dbReference>
<dbReference type="STRING" id="56484.A0A1Y2FDU1"/>
<organism evidence="1 2">
    <name type="scientific">Protomyces lactucae-debilis</name>
    <dbReference type="NCBI Taxonomy" id="2754530"/>
    <lineage>
        <taxon>Eukaryota</taxon>
        <taxon>Fungi</taxon>
        <taxon>Dikarya</taxon>
        <taxon>Ascomycota</taxon>
        <taxon>Taphrinomycotina</taxon>
        <taxon>Taphrinomycetes</taxon>
        <taxon>Taphrinales</taxon>
        <taxon>Protomycetaceae</taxon>
        <taxon>Protomyces</taxon>
    </lineage>
</organism>
<proteinExistence type="predicted"/>
<dbReference type="AlphaFoldDB" id="A0A1Y2FDU1"/>
<protein>
    <recommendedName>
        <fullName evidence="3">SnoaL-like domain-containing protein</fullName>
    </recommendedName>
</protein>
<evidence type="ECO:0000313" key="1">
    <source>
        <dbReference type="EMBL" id="ORY81015.1"/>
    </source>
</evidence>
<comment type="caution">
    <text evidence="1">The sequence shown here is derived from an EMBL/GenBank/DDBJ whole genome shotgun (WGS) entry which is preliminary data.</text>
</comment>
<sequence>MSTMPNFKSLPTREASGSEKTIIEEVLSLYQCKPTEKAYSHYAENAVFSDPVSIAQGKAVIQSQFNGMPKIFKQSDTKECRVLDDKSKPNAIVLDLTQHYVFKLGNFEKTLNSLITLELQNGMIQRHEEQWDGKPNATAADGFFGKLAEWRKIAGAKLIHAVVGPDPSKV</sequence>
<dbReference type="PANTHER" id="PTHR34213:SF2">
    <property type="entry name" value="NUCLEAR TRANSPORT FACTOR 2 (NTF2) FAMILY PROTEIN"/>
    <property type="match status" value="1"/>
</dbReference>
<dbReference type="SUPFAM" id="SSF54427">
    <property type="entry name" value="NTF2-like"/>
    <property type="match status" value="1"/>
</dbReference>